<proteinExistence type="predicted"/>
<dbReference type="Proteomes" id="UP000234845">
    <property type="component" value="Unassembled WGS sequence"/>
</dbReference>
<dbReference type="GO" id="GO:0012505">
    <property type="term" value="C:endomembrane system"/>
    <property type="evidence" value="ECO:0007669"/>
    <property type="project" value="UniProtKB-SubCell"/>
</dbReference>
<evidence type="ECO:0000256" key="3">
    <source>
        <dbReference type="ARBA" id="ARBA00022989"/>
    </source>
</evidence>
<protein>
    <submittedName>
        <fullName evidence="8">Methyltransferase type 11</fullName>
    </submittedName>
</protein>
<accession>A0A2N5Y6V5</accession>
<evidence type="ECO:0000259" key="7">
    <source>
        <dbReference type="Pfam" id="PF06803"/>
    </source>
</evidence>
<dbReference type="InterPro" id="IPR010652">
    <property type="entry name" value="DUF1232"/>
</dbReference>
<feature type="transmembrane region" description="Helical" evidence="6">
    <location>
        <begin position="79"/>
        <end position="98"/>
    </location>
</feature>
<evidence type="ECO:0000256" key="4">
    <source>
        <dbReference type="ARBA" id="ARBA00023136"/>
    </source>
</evidence>
<dbReference type="GO" id="GO:0032259">
    <property type="term" value="P:methylation"/>
    <property type="evidence" value="ECO:0007669"/>
    <property type="project" value="UniProtKB-KW"/>
</dbReference>
<feature type="domain" description="DUF1232" evidence="7">
    <location>
        <begin position="84"/>
        <end position="119"/>
    </location>
</feature>
<reference evidence="9" key="1">
    <citation type="submission" date="2017-11" db="EMBL/GenBank/DDBJ databases">
        <title>The draft genome sequence of Chromatocurvus sp. F02.</title>
        <authorList>
            <person name="Du Z.-J."/>
            <person name="Chang Y.-Q."/>
        </authorList>
    </citation>
    <scope>NUCLEOTIDE SEQUENCE [LARGE SCALE GENOMIC DNA]</scope>
    <source>
        <strain evidence="9">F02</strain>
    </source>
</reference>
<keyword evidence="9" id="KW-1185">Reference proteome</keyword>
<keyword evidence="2 6" id="KW-0812">Transmembrane</keyword>
<feature type="region of interest" description="Disordered" evidence="5">
    <location>
        <begin position="137"/>
        <end position="159"/>
    </location>
</feature>
<keyword evidence="3 6" id="KW-1133">Transmembrane helix</keyword>
<dbReference type="RefSeq" id="WP_101519752.1">
    <property type="nucleotide sequence ID" value="NZ_PKLZ01000001.1"/>
</dbReference>
<dbReference type="Pfam" id="PF06803">
    <property type="entry name" value="DUF1232"/>
    <property type="match status" value="1"/>
</dbReference>
<evidence type="ECO:0000256" key="2">
    <source>
        <dbReference type="ARBA" id="ARBA00022692"/>
    </source>
</evidence>
<keyword evidence="8" id="KW-0489">Methyltransferase</keyword>
<name>A0A2N5Y6V5_9GAMM</name>
<evidence type="ECO:0000256" key="1">
    <source>
        <dbReference type="ARBA" id="ARBA00004127"/>
    </source>
</evidence>
<evidence type="ECO:0000256" key="6">
    <source>
        <dbReference type="SAM" id="Phobius"/>
    </source>
</evidence>
<organism evidence="8 9">
    <name type="scientific">Kineobactrum sediminis</name>
    <dbReference type="NCBI Taxonomy" id="1905677"/>
    <lineage>
        <taxon>Bacteria</taxon>
        <taxon>Pseudomonadati</taxon>
        <taxon>Pseudomonadota</taxon>
        <taxon>Gammaproteobacteria</taxon>
        <taxon>Cellvibrionales</taxon>
        <taxon>Halieaceae</taxon>
        <taxon>Kineobactrum</taxon>
    </lineage>
</organism>
<gene>
    <name evidence="8" type="ORF">CWI75_01835</name>
</gene>
<dbReference type="AlphaFoldDB" id="A0A2N5Y6V5"/>
<keyword evidence="8" id="KW-0808">Transferase</keyword>
<dbReference type="OrthoDB" id="9804184at2"/>
<sequence>MVTEDGGKRSARVRGSKAYALATRRAKSYLEQPAKLKSLVAAAGSKAEARSGPLAAIMGPVKDGLRLVRAYANGSYRDISWQSLLMLVAAVVYFVMPVDLVPDFLLGFGLLDDAAIMGWTLRTLSRDLESFRAWEAATAPPRPDASDDAVTPEDPPAAQ</sequence>
<dbReference type="GO" id="GO:0008168">
    <property type="term" value="F:methyltransferase activity"/>
    <property type="evidence" value="ECO:0007669"/>
    <property type="project" value="UniProtKB-KW"/>
</dbReference>
<evidence type="ECO:0000313" key="9">
    <source>
        <dbReference type="Proteomes" id="UP000234845"/>
    </source>
</evidence>
<keyword evidence="4 6" id="KW-0472">Membrane</keyword>
<dbReference type="EMBL" id="PKLZ01000001">
    <property type="protein sequence ID" value="PLW84116.1"/>
    <property type="molecule type" value="Genomic_DNA"/>
</dbReference>
<comment type="subcellular location">
    <subcellularLocation>
        <location evidence="1">Endomembrane system</location>
        <topology evidence="1">Multi-pass membrane protein</topology>
    </subcellularLocation>
</comment>
<evidence type="ECO:0000313" key="8">
    <source>
        <dbReference type="EMBL" id="PLW84116.1"/>
    </source>
</evidence>
<evidence type="ECO:0000256" key="5">
    <source>
        <dbReference type="SAM" id="MobiDB-lite"/>
    </source>
</evidence>
<comment type="caution">
    <text evidence="8">The sequence shown here is derived from an EMBL/GenBank/DDBJ whole genome shotgun (WGS) entry which is preliminary data.</text>
</comment>